<name>A0A915I9A1_ROMCU</name>
<reference evidence="2" key="1">
    <citation type="submission" date="2022-11" db="UniProtKB">
        <authorList>
            <consortium name="WormBaseParasite"/>
        </authorList>
    </citation>
    <scope>IDENTIFICATION</scope>
</reference>
<evidence type="ECO:0000313" key="2">
    <source>
        <dbReference type="WBParaSite" id="nRc.2.0.1.t10442-RA"/>
    </source>
</evidence>
<organism evidence="1 2">
    <name type="scientific">Romanomermis culicivorax</name>
    <name type="common">Nematode worm</name>
    <dbReference type="NCBI Taxonomy" id="13658"/>
    <lineage>
        <taxon>Eukaryota</taxon>
        <taxon>Metazoa</taxon>
        <taxon>Ecdysozoa</taxon>
        <taxon>Nematoda</taxon>
        <taxon>Enoplea</taxon>
        <taxon>Dorylaimia</taxon>
        <taxon>Mermithida</taxon>
        <taxon>Mermithoidea</taxon>
        <taxon>Mermithidae</taxon>
        <taxon>Romanomermis</taxon>
    </lineage>
</organism>
<evidence type="ECO:0000313" key="1">
    <source>
        <dbReference type="Proteomes" id="UP000887565"/>
    </source>
</evidence>
<proteinExistence type="predicted"/>
<keyword evidence="1" id="KW-1185">Reference proteome</keyword>
<sequence length="137" mass="15770">MSLVVERNDIHATLITIASNSSIEVRYGFFMRFYYENRSGTEIISFKFREFRTGSAIGTPFPEVVDHMALGDPLPNKIGKYEKIERTKSDGFGQMAKNMWLYLDLEIQNIHRNPRAGFEDHVPLSPCILHEEESIEA</sequence>
<dbReference type="AlphaFoldDB" id="A0A915I9A1"/>
<dbReference type="WBParaSite" id="nRc.2.0.1.t10442-RA">
    <property type="protein sequence ID" value="nRc.2.0.1.t10442-RA"/>
    <property type="gene ID" value="nRc.2.0.1.g10442"/>
</dbReference>
<dbReference type="Proteomes" id="UP000887565">
    <property type="component" value="Unplaced"/>
</dbReference>
<protein>
    <submittedName>
        <fullName evidence="2">Uncharacterized protein</fullName>
    </submittedName>
</protein>
<accession>A0A915I9A1</accession>